<keyword evidence="5 11" id="KW-0863">Zinc-finger</keyword>
<dbReference type="FunFam" id="2.40.50.140:FF:000041">
    <property type="entry name" value="Replication protein A subunit"/>
    <property type="match status" value="1"/>
</dbReference>
<dbReference type="GO" id="GO:0005634">
    <property type="term" value="C:nucleus"/>
    <property type="evidence" value="ECO:0007669"/>
    <property type="project" value="UniProtKB-SubCell"/>
</dbReference>
<dbReference type="Pfam" id="PF16900">
    <property type="entry name" value="REPA_OB_2"/>
    <property type="match status" value="1"/>
</dbReference>
<evidence type="ECO:0000256" key="9">
    <source>
        <dbReference type="ARBA" id="ARBA00058595"/>
    </source>
</evidence>
<dbReference type="GO" id="GO:0006260">
    <property type="term" value="P:DNA replication"/>
    <property type="evidence" value="ECO:0007669"/>
    <property type="project" value="UniProtKB-KW"/>
</dbReference>
<dbReference type="CDD" id="cd04476">
    <property type="entry name" value="RPA1_DBD_C"/>
    <property type="match status" value="1"/>
</dbReference>
<comment type="subcellular location">
    <subcellularLocation>
        <location evidence="1 11">Nucleus</location>
    </subcellularLocation>
</comment>
<evidence type="ECO:0000256" key="11">
    <source>
        <dbReference type="RuleBase" id="RU364130"/>
    </source>
</evidence>
<keyword evidence="16" id="KW-1185">Reference proteome</keyword>
<evidence type="ECO:0000256" key="12">
    <source>
        <dbReference type="SAM" id="MobiDB-lite"/>
    </source>
</evidence>
<dbReference type="GO" id="GO:0008270">
    <property type="term" value="F:zinc ion binding"/>
    <property type="evidence" value="ECO:0007669"/>
    <property type="project" value="UniProtKB-KW"/>
</dbReference>
<evidence type="ECO:0000313" key="15">
    <source>
        <dbReference type="EMBL" id="CAD6185800.1"/>
    </source>
</evidence>
<gene>
    <name evidence="15" type="ORF">CAUJ_LOCUS1719</name>
</gene>
<feature type="domain" description="Replication factor A C-terminal" evidence="13">
    <location>
        <begin position="503"/>
        <end position="645"/>
    </location>
</feature>
<evidence type="ECO:0000256" key="3">
    <source>
        <dbReference type="ARBA" id="ARBA00022705"/>
    </source>
</evidence>
<evidence type="ECO:0000259" key="13">
    <source>
        <dbReference type="Pfam" id="PF08646"/>
    </source>
</evidence>
<evidence type="ECO:0000256" key="5">
    <source>
        <dbReference type="ARBA" id="ARBA00022771"/>
    </source>
</evidence>
<evidence type="ECO:0000256" key="1">
    <source>
        <dbReference type="ARBA" id="ARBA00004123"/>
    </source>
</evidence>
<dbReference type="GO" id="GO:0006310">
    <property type="term" value="P:DNA recombination"/>
    <property type="evidence" value="ECO:0007669"/>
    <property type="project" value="InterPro"/>
</dbReference>
<dbReference type="PANTHER" id="PTHR47165:SF4">
    <property type="entry name" value="OS03G0429900 PROTEIN"/>
    <property type="match status" value="1"/>
</dbReference>
<evidence type="ECO:0000256" key="7">
    <source>
        <dbReference type="ARBA" id="ARBA00023125"/>
    </source>
</evidence>
<feature type="region of interest" description="Disordered" evidence="12">
    <location>
        <begin position="188"/>
        <end position="224"/>
    </location>
</feature>
<evidence type="ECO:0000256" key="8">
    <source>
        <dbReference type="ARBA" id="ARBA00023242"/>
    </source>
</evidence>
<dbReference type="Gene3D" id="2.40.50.140">
    <property type="entry name" value="Nucleic acid-binding proteins"/>
    <property type="match status" value="3"/>
</dbReference>
<protein>
    <recommendedName>
        <fullName evidence="11">Replication protein A subunit</fullName>
    </recommendedName>
</protein>
<evidence type="ECO:0000256" key="2">
    <source>
        <dbReference type="ARBA" id="ARBA00005690"/>
    </source>
</evidence>
<comment type="subunit">
    <text evidence="10 11">Component of the heterotrimeric canonical replication protein A complex (RPA).</text>
</comment>
<dbReference type="Pfam" id="PF08646">
    <property type="entry name" value="Rep_fac-A_C"/>
    <property type="match status" value="1"/>
</dbReference>
<dbReference type="InterPro" id="IPR013955">
    <property type="entry name" value="Rep_factor-A_C"/>
</dbReference>
<keyword evidence="4 11" id="KW-0479">Metal-binding</keyword>
<proteinExistence type="inferred from homology"/>
<evidence type="ECO:0000256" key="10">
    <source>
        <dbReference type="ARBA" id="ARBA00062035"/>
    </source>
</evidence>
<dbReference type="GO" id="GO:0003677">
    <property type="term" value="F:DNA binding"/>
    <property type="evidence" value="ECO:0007669"/>
    <property type="project" value="UniProtKB-KW"/>
</dbReference>
<comment type="function">
    <text evidence="9 11">As part of the heterotrimeric replication protein A complex (RPA/RP-A), binds and stabilizes single-stranded DNA intermediates, that form during DNA replication or upon DNA stress. It prevents their reannealing and in parallel, recruits and activates different proteins and complexes involved in DNA metabolism. Thereby, it plays an essential role both in DNA replication and the cellular response to DNA damage.</text>
</comment>
<dbReference type="AlphaFoldDB" id="A0A8S1GX46"/>
<dbReference type="FunFam" id="2.40.50.140:FF:000090">
    <property type="entry name" value="Replication protein A subunit"/>
    <property type="match status" value="1"/>
</dbReference>
<dbReference type="CDD" id="cd04475">
    <property type="entry name" value="RPA1_DBD_B"/>
    <property type="match status" value="1"/>
</dbReference>
<dbReference type="InterPro" id="IPR047192">
    <property type="entry name" value="Euk_RPA1_DBD_C"/>
</dbReference>
<evidence type="ECO:0000259" key="14">
    <source>
        <dbReference type="Pfam" id="PF16900"/>
    </source>
</evidence>
<dbReference type="GO" id="GO:0006281">
    <property type="term" value="P:DNA repair"/>
    <property type="evidence" value="ECO:0007669"/>
    <property type="project" value="InterPro"/>
</dbReference>
<name>A0A8S1GX46_9PELO</name>
<dbReference type="NCBIfam" id="TIGR00617">
    <property type="entry name" value="rpa1"/>
    <property type="match status" value="1"/>
</dbReference>
<keyword evidence="3 11" id="KW-0235">DNA replication</keyword>
<comment type="caution">
    <text evidence="15">The sequence shown here is derived from an EMBL/GenBank/DDBJ whole genome shotgun (WGS) entry which is preliminary data.</text>
</comment>
<organism evidence="15 16">
    <name type="scientific">Caenorhabditis auriculariae</name>
    <dbReference type="NCBI Taxonomy" id="2777116"/>
    <lineage>
        <taxon>Eukaryota</taxon>
        <taxon>Metazoa</taxon>
        <taxon>Ecdysozoa</taxon>
        <taxon>Nematoda</taxon>
        <taxon>Chromadorea</taxon>
        <taxon>Rhabditida</taxon>
        <taxon>Rhabditina</taxon>
        <taxon>Rhabditomorpha</taxon>
        <taxon>Rhabditoidea</taxon>
        <taxon>Rhabditidae</taxon>
        <taxon>Peloderinae</taxon>
        <taxon>Caenorhabditis</taxon>
    </lineage>
</organism>
<keyword evidence="7 11" id="KW-0238">DNA-binding</keyword>
<dbReference type="InterPro" id="IPR031657">
    <property type="entry name" value="REPA_OB_2"/>
</dbReference>
<dbReference type="InterPro" id="IPR012340">
    <property type="entry name" value="NA-bd_OB-fold"/>
</dbReference>
<evidence type="ECO:0000256" key="6">
    <source>
        <dbReference type="ARBA" id="ARBA00022833"/>
    </source>
</evidence>
<dbReference type="SUPFAM" id="SSF50249">
    <property type="entry name" value="Nucleic acid-binding proteins"/>
    <property type="match status" value="3"/>
</dbReference>
<evidence type="ECO:0000313" key="16">
    <source>
        <dbReference type="Proteomes" id="UP000835052"/>
    </source>
</evidence>
<dbReference type="EMBL" id="CAJGYM010000003">
    <property type="protein sequence ID" value="CAD6185800.1"/>
    <property type="molecule type" value="Genomic_DNA"/>
</dbReference>
<dbReference type="Proteomes" id="UP000835052">
    <property type="component" value="Unassembled WGS sequence"/>
</dbReference>
<dbReference type="PANTHER" id="PTHR47165">
    <property type="entry name" value="OS03G0429900 PROTEIN"/>
    <property type="match status" value="1"/>
</dbReference>
<sequence length="659" mass="73622">MAAPVIDKATYEKYNTNGKLRLSTGFIQQMYEDGSYDGGKNAAIVQIVQYRVLANENKHFSSSAIFYSRAKVSDGVFGCTAFVFDDPLEHQCAKDDLRGKSEVGGEIIAIKKAYIHGDASLPRKDGGTVKVCVITDYQLLSRGHDHLSSPGQELLTHNGDKEVHRGYRPTFIVETDWPEAAQFVEAEAPAAKRARGPDGTAVGGRAPPPQPSRQTSSGNRGEAVTPIAMITPYVNKFRICGVCTTKEEIRNVKSRNGDMRIFNFELTDKNSDTIRLTAFNELAEQMQSVIMENSSYYIAGGTVRAANKRFNASGHDYEITLRNDSEVKLCTEEIKRPTTTFKIVTLDKIAGHLNEIFDVLAVVERVDPVSEFTSKAGKELVKREISVVDRSATEVTITLWGEHAKTFDENALGQVVGFKSLQAKEWQGGYSLGSLNITRVVLSPELEETAQLYEWHAAVRPSLDVKKISTTTEGGAGSTSFVRDLRFITTIQALRLGSEQQRYVNCRATITKIKPDQALYKACPNDGCQKKVVDVDGEYRCEKCATTSRTFKWNYMLQFEMADLSGQVYATAFSNVAQKLLHYDAQQLGELRDSSSEDFNAVFQRAYFKYHNFRLRAKYETYNEESRLKLMVMSVDDTPMDAYINSLQDLAEKLKTLDV</sequence>
<keyword evidence="6 11" id="KW-0862">Zinc</keyword>
<keyword evidence="8 11" id="KW-0539">Nucleus</keyword>
<dbReference type="OrthoDB" id="1751331at2759"/>
<evidence type="ECO:0000256" key="4">
    <source>
        <dbReference type="ARBA" id="ARBA00022723"/>
    </source>
</evidence>
<dbReference type="CDD" id="cd04474">
    <property type="entry name" value="RPA1_DBD_A"/>
    <property type="match status" value="1"/>
</dbReference>
<dbReference type="InterPro" id="IPR004591">
    <property type="entry name" value="Rfa1"/>
</dbReference>
<feature type="domain" description="Replication protein A OB" evidence="14">
    <location>
        <begin position="354"/>
        <end position="438"/>
    </location>
</feature>
<accession>A0A8S1GX46</accession>
<reference evidence="15" key="1">
    <citation type="submission" date="2020-10" db="EMBL/GenBank/DDBJ databases">
        <authorList>
            <person name="Kikuchi T."/>
        </authorList>
    </citation>
    <scope>NUCLEOTIDE SEQUENCE</scope>
    <source>
        <strain evidence="15">NKZ352</strain>
    </source>
</reference>
<comment type="similarity">
    <text evidence="2 11">Belongs to the replication factor A protein 1 family.</text>
</comment>